<dbReference type="EMBL" id="UZAM01019750">
    <property type="protein sequence ID" value="VDP53353.1"/>
    <property type="molecule type" value="Genomic_DNA"/>
</dbReference>
<feature type="region of interest" description="Disordered" evidence="1">
    <location>
        <begin position="38"/>
        <end position="59"/>
    </location>
</feature>
<organism evidence="4">
    <name type="scientific">Soboliphyme baturini</name>
    <dbReference type="NCBI Taxonomy" id="241478"/>
    <lineage>
        <taxon>Eukaryota</taxon>
        <taxon>Metazoa</taxon>
        <taxon>Ecdysozoa</taxon>
        <taxon>Nematoda</taxon>
        <taxon>Enoplea</taxon>
        <taxon>Dorylaimia</taxon>
        <taxon>Dioctophymatida</taxon>
        <taxon>Dioctophymatoidea</taxon>
        <taxon>Soboliphymatidae</taxon>
        <taxon>Soboliphyme</taxon>
    </lineage>
</organism>
<protein>
    <submittedName>
        <fullName evidence="4">Meiosis-specific nuclear structural protein 1</fullName>
    </submittedName>
</protein>
<dbReference type="WBParaSite" id="SBAD_0001342001-mRNA-1">
    <property type="protein sequence ID" value="SBAD_0001342001-mRNA-1"/>
    <property type="gene ID" value="SBAD_0001342001"/>
</dbReference>
<evidence type="ECO:0000313" key="2">
    <source>
        <dbReference type="EMBL" id="VDP53353.1"/>
    </source>
</evidence>
<evidence type="ECO:0000256" key="1">
    <source>
        <dbReference type="SAM" id="MobiDB-lite"/>
    </source>
</evidence>
<dbReference type="OrthoDB" id="5868190at2759"/>
<gene>
    <name evidence="2" type="ORF">SBAD_LOCUS13005</name>
</gene>
<accession>A0A183JAV7</accession>
<dbReference type="AlphaFoldDB" id="A0A183JAV7"/>
<proteinExistence type="predicted"/>
<evidence type="ECO:0000313" key="4">
    <source>
        <dbReference type="WBParaSite" id="SBAD_0001342001-mRNA-1"/>
    </source>
</evidence>
<reference evidence="4" key="1">
    <citation type="submission" date="2016-06" db="UniProtKB">
        <authorList>
            <consortium name="WormBaseParasite"/>
        </authorList>
    </citation>
    <scope>IDENTIFICATION</scope>
</reference>
<name>A0A183JAV7_9BILA</name>
<evidence type="ECO:0000313" key="3">
    <source>
        <dbReference type="Proteomes" id="UP000270296"/>
    </source>
</evidence>
<sequence length="153" mass="18809">MEQLSHQISLQKYHAADDHKEILERKKRIEAYKETTEKIRQEQEENAKEEERRQAELQRLAEQTRLEQENTERMETMRRKEQEEIHRRMMQDRMERMKDPKFRRFLADLPEEEIQNLDNETLLQKQVSFTLTLCSCLWPFGFTDVFEFCGRIE</sequence>
<feature type="compositionally biased region" description="Basic and acidic residues" evidence="1">
    <location>
        <begin position="38"/>
        <end position="56"/>
    </location>
</feature>
<keyword evidence="3" id="KW-1185">Reference proteome</keyword>
<dbReference type="Proteomes" id="UP000270296">
    <property type="component" value="Unassembled WGS sequence"/>
</dbReference>
<reference evidence="2 3" key="2">
    <citation type="submission" date="2018-11" db="EMBL/GenBank/DDBJ databases">
        <authorList>
            <consortium name="Pathogen Informatics"/>
        </authorList>
    </citation>
    <scope>NUCLEOTIDE SEQUENCE [LARGE SCALE GENOMIC DNA]</scope>
</reference>